<feature type="compositionally biased region" description="Basic and acidic residues" evidence="3">
    <location>
        <begin position="32"/>
        <end position="41"/>
    </location>
</feature>
<feature type="domain" description="Bowman-Birk serine protease inhibitors family" evidence="4">
    <location>
        <begin position="108"/>
        <end position="158"/>
    </location>
</feature>
<dbReference type="InParanoid" id="K3XMP5"/>
<feature type="region of interest" description="Disordered" evidence="3">
    <location>
        <begin position="1"/>
        <end position="65"/>
    </location>
</feature>
<dbReference type="Gene3D" id="2.10.69.10">
    <property type="entry name" value="Cysteine Protease (Bromelain) Inhibitor, subunit H"/>
    <property type="match status" value="1"/>
</dbReference>
<dbReference type="GO" id="GO:0004867">
    <property type="term" value="F:serine-type endopeptidase inhibitor activity"/>
    <property type="evidence" value="ECO:0007669"/>
    <property type="project" value="InterPro"/>
</dbReference>
<dbReference type="EnsemblPlants" id="KQL04215">
    <property type="protein sequence ID" value="KQL04215"/>
    <property type="gene ID" value="SETIT_003168mg"/>
</dbReference>
<dbReference type="CDD" id="cd00023">
    <property type="entry name" value="BBI"/>
    <property type="match status" value="1"/>
</dbReference>
<dbReference type="PANTHER" id="PTHR37378">
    <property type="entry name" value="BOWMAN_BIRK DOMAIN-CONTAINING PROTEIN-RELATED"/>
    <property type="match status" value="1"/>
</dbReference>
<dbReference type="eggNOG" id="ENOG502R4J1">
    <property type="taxonomic scope" value="Eukaryota"/>
</dbReference>
<sequence length="161" mass="17239">MSTAGFHDNSEPPARHGYVYRYPDEDGLAGEAGDRGGETRTRRWRPLRSASDNSKEPCCSKLSVGSKQRGEKMKISSTVLAILVLQAVLVSAAMAESNGLGASAKKSCCNSCTSWSGVYTCDDLLTKCAATCQNCAAVPTDKGTRYRCRDFLPEGCPCKAN</sequence>
<dbReference type="AlphaFoldDB" id="K3XMP5"/>
<evidence type="ECO:0000313" key="6">
    <source>
        <dbReference type="Proteomes" id="UP000004995"/>
    </source>
</evidence>
<dbReference type="SUPFAM" id="SSF57247">
    <property type="entry name" value="Bowman-Birk inhibitor, BBI"/>
    <property type="match status" value="1"/>
</dbReference>
<accession>K3XMP5</accession>
<dbReference type="SMART" id="SM00269">
    <property type="entry name" value="BowB"/>
    <property type="match status" value="1"/>
</dbReference>
<evidence type="ECO:0000256" key="1">
    <source>
        <dbReference type="ARBA" id="ARBA00022690"/>
    </source>
</evidence>
<keyword evidence="1" id="KW-0646">Protease inhibitor</keyword>
<dbReference type="EMBL" id="AGNK02002838">
    <property type="status" value="NOT_ANNOTATED_CDS"/>
    <property type="molecule type" value="Genomic_DNA"/>
</dbReference>
<evidence type="ECO:0000259" key="4">
    <source>
        <dbReference type="SMART" id="SM00269"/>
    </source>
</evidence>
<name>K3XMP5_SETIT</name>
<dbReference type="PANTHER" id="PTHR37378:SF8">
    <property type="entry name" value="BOWMAN-BIRK TYPE WOUND-INDUCED PROTEINASE INHIBITOR WIP1"/>
    <property type="match status" value="1"/>
</dbReference>
<dbReference type="InterPro" id="IPR044167">
    <property type="entry name" value="WIP1"/>
</dbReference>
<dbReference type="HOGENOM" id="CLU_1646623_0_0_1"/>
<evidence type="ECO:0000256" key="2">
    <source>
        <dbReference type="ARBA" id="ARBA00023157"/>
    </source>
</evidence>
<keyword evidence="6" id="KW-1185">Reference proteome</keyword>
<dbReference type="InterPro" id="IPR035995">
    <property type="entry name" value="Bowman-Birk_prot_inh"/>
</dbReference>
<reference evidence="6" key="1">
    <citation type="journal article" date="2012" name="Nat. Biotechnol.">
        <title>Reference genome sequence of the model plant Setaria.</title>
        <authorList>
            <person name="Bennetzen J.L."/>
            <person name="Schmutz J."/>
            <person name="Wang H."/>
            <person name="Percifield R."/>
            <person name="Hawkins J."/>
            <person name="Pontaroli A.C."/>
            <person name="Estep M."/>
            <person name="Feng L."/>
            <person name="Vaughn J.N."/>
            <person name="Grimwood J."/>
            <person name="Jenkins J."/>
            <person name="Barry K."/>
            <person name="Lindquist E."/>
            <person name="Hellsten U."/>
            <person name="Deshpande S."/>
            <person name="Wang X."/>
            <person name="Wu X."/>
            <person name="Mitros T."/>
            <person name="Triplett J."/>
            <person name="Yang X."/>
            <person name="Ye C.Y."/>
            <person name="Mauro-Herrera M."/>
            <person name="Wang L."/>
            <person name="Li P."/>
            <person name="Sharma M."/>
            <person name="Sharma R."/>
            <person name="Ronald P.C."/>
            <person name="Panaud O."/>
            <person name="Kellogg E.A."/>
            <person name="Brutnell T.P."/>
            <person name="Doust A.N."/>
            <person name="Tuskan G.A."/>
            <person name="Rokhsar D."/>
            <person name="Devos K.M."/>
        </authorList>
    </citation>
    <scope>NUCLEOTIDE SEQUENCE [LARGE SCALE GENOMIC DNA]</scope>
    <source>
        <strain evidence="6">cv. Yugu1</strain>
    </source>
</reference>
<reference evidence="5" key="2">
    <citation type="submission" date="2018-08" db="UniProtKB">
        <authorList>
            <consortium name="EnsemblPlants"/>
        </authorList>
    </citation>
    <scope>IDENTIFICATION</scope>
    <source>
        <strain evidence="5">Yugu1</strain>
    </source>
</reference>
<dbReference type="InterPro" id="IPR000877">
    <property type="entry name" value="Prot_inh_BBI"/>
</dbReference>
<evidence type="ECO:0000256" key="3">
    <source>
        <dbReference type="SAM" id="MobiDB-lite"/>
    </source>
</evidence>
<organism evidence="5 6">
    <name type="scientific">Setaria italica</name>
    <name type="common">Foxtail millet</name>
    <name type="synonym">Panicum italicum</name>
    <dbReference type="NCBI Taxonomy" id="4555"/>
    <lineage>
        <taxon>Eukaryota</taxon>
        <taxon>Viridiplantae</taxon>
        <taxon>Streptophyta</taxon>
        <taxon>Embryophyta</taxon>
        <taxon>Tracheophyta</taxon>
        <taxon>Spermatophyta</taxon>
        <taxon>Magnoliopsida</taxon>
        <taxon>Liliopsida</taxon>
        <taxon>Poales</taxon>
        <taxon>Poaceae</taxon>
        <taxon>PACMAD clade</taxon>
        <taxon>Panicoideae</taxon>
        <taxon>Panicodae</taxon>
        <taxon>Paniceae</taxon>
        <taxon>Cenchrinae</taxon>
        <taxon>Setaria</taxon>
    </lineage>
</organism>
<dbReference type="GO" id="GO:0005576">
    <property type="term" value="C:extracellular region"/>
    <property type="evidence" value="ECO:0007669"/>
    <property type="project" value="InterPro"/>
</dbReference>
<evidence type="ECO:0000313" key="5">
    <source>
        <dbReference type="EnsemblPlants" id="KQL04215"/>
    </source>
</evidence>
<dbReference type="Gramene" id="KQL04215">
    <property type="protein sequence ID" value="KQL04215"/>
    <property type="gene ID" value="SETIT_003168mg"/>
</dbReference>
<keyword evidence="2" id="KW-1015">Disulfide bond</keyword>
<protein>
    <recommendedName>
        <fullName evidence="4">Bowman-Birk serine protease inhibitors family domain-containing protein</fullName>
    </recommendedName>
</protein>
<proteinExistence type="predicted"/>
<dbReference type="Proteomes" id="UP000004995">
    <property type="component" value="Unassembled WGS sequence"/>
</dbReference>